<dbReference type="Proteomes" id="UP000184603">
    <property type="component" value="Unassembled WGS sequence"/>
</dbReference>
<name>A0A1M7Y8Q7_9BACT</name>
<dbReference type="InterPro" id="IPR048551">
    <property type="entry name" value="DACNV"/>
</dbReference>
<organism evidence="2 3">
    <name type="scientific">Desulfopila aestuarii DSM 18488</name>
    <dbReference type="NCBI Taxonomy" id="1121416"/>
    <lineage>
        <taxon>Bacteria</taxon>
        <taxon>Pseudomonadati</taxon>
        <taxon>Thermodesulfobacteriota</taxon>
        <taxon>Desulfobulbia</taxon>
        <taxon>Desulfobulbales</taxon>
        <taxon>Desulfocapsaceae</taxon>
        <taxon>Desulfopila</taxon>
    </lineage>
</organism>
<dbReference type="Pfam" id="PF21751">
    <property type="entry name" value="DACNV"/>
    <property type="match status" value="1"/>
</dbReference>
<reference evidence="2 3" key="1">
    <citation type="submission" date="2016-12" db="EMBL/GenBank/DDBJ databases">
        <authorList>
            <person name="Song W.-J."/>
            <person name="Kurnit D.M."/>
        </authorList>
    </citation>
    <scope>NUCLEOTIDE SEQUENCE [LARGE SCALE GENOMIC DNA]</scope>
    <source>
        <strain evidence="2 3">DSM 18488</strain>
    </source>
</reference>
<accession>A0A1M7Y8Q7</accession>
<dbReference type="STRING" id="1121416.SAMN02745220_02563"/>
<evidence type="ECO:0000313" key="2">
    <source>
        <dbReference type="EMBL" id="SHO48961.1"/>
    </source>
</evidence>
<evidence type="ECO:0000313" key="3">
    <source>
        <dbReference type="Proteomes" id="UP000184603"/>
    </source>
</evidence>
<protein>
    <recommendedName>
        <fullName evidence="1">Probable sensor domain-containing protein</fullName>
    </recommendedName>
</protein>
<proteinExistence type="predicted"/>
<evidence type="ECO:0000259" key="1">
    <source>
        <dbReference type="Pfam" id="PF21751"/>
    </source>
</evidence>
<dbReference type="RefSeq" id="WP_143170712.1">
    <property type="nucleotide sequence ID" value="NZ_FRFE01000011.1"/>
</dbReference>
<dbReference type="AlphaFoldDB" id="A0A1M7Y8Q7"/>
<feature type="domain" description="Probable sensor" evidence="1">
    <location>
        <begin position="41"/>
        <end position="127"/>
    </location>
</feature>
<dbReference type="OrthoDB" id="5526591at2"/>
<gene>
    <name evidence="2" type="ORF">SAMN02745220_02563</name>
</gene>
<dbReference type="EMBL" id="FRFE01000011">
    <property type="protein sequence ID" value="SHO48961.1"/>
    <property type="molecule type" value="Genomic_DNA"/>
</dbReference>
<sequence>MSYDAYNLSREYVDELWLRMERLLESASPAEMMDNILQNVGVMPTREHLAMIMDGAFWTSFSRDEGNEVTVSIIFTEAARSFDTFFFDEPIPFDVRNLVKLGAALENPRADIGVWPDEDGQLQIWGFKTRSENVLIANLWIQALGPGQILVTFGGKSIGALISNQAVFVDHANLMRAVMPRLSLSQEERTNKMLKMVRYTSLLTTARAMRGHGRGGTLLVVPDPEGWRRSIDAPVPYTGGASFLESDYDVSQKPTLLAPITDFFSALIKKKESSQRDKLSRMKAQVDQQCQHIARLTAVDGALAMTFDRFVFCFGAKIIAAEGQDVPASLRVVRPVEGDTGRIVSLTDIGGTRHQSAAIFAHAQPGAVAVVASQDGGVTFFTTDSENGELFAVQQAELAVMHEGLGAAYWNYFRVAEMDLL</sequence>
<keyword evidence="3" id="KW-1185">Reference proteome</keyword>